<dbReference type="PANTHER" id="PTHR46238">
    <property type="entry name" value="REVERSE TRANSCRIPTASE DOMAIN-CONTAINING PROTEIN"/>
    <property type="match status" value="1"/>
</dbReference>
<evidence type="ECO:0000256" key="1">
    <source>
        <dbReference type="SAM" id="MobiDB-lite"/>
    </source>
</evidence>
<sequence>MSIRGRMGRSIRQRRRNQSWQLRRHKRQLLSTCMKSSRQRPDKKLYKLGKARERRARDLIQMKSIKDENDEGDLEHSESRGYFEYCMCIKSTEDKWTIRRMRKGRATGPDEIAVKFWKNTSEGYQTTEPYYGSLGKGGRDEDEDEEGDRKRDLHMVFIDLKKAHDKVPRVVLWRCLMSIGVHVWSTLRLFLFVLMLDELTRHIQGEVSWCMLSADGIVLMDKMRIRVNNRLEVLRETLESKGSKLSSTETKYLECKFSDTTHEVDMGVKIDKEVIPKGGNLKYPRLIIEGNRRLTSKGGRRLALEVLCDKSATPRLEEMIRNEVIRGMVGVASVAYKLTRSDWFRHLKRCTDAPIRRCEKFVVVNFRRDKGRPKKNYREVIYHDMTHFQFTKDMNLDRKAWRSTIRIKG</sequence>
<evidence type="ECO:0008006" key="5">
    <source>
        <dbReference type="Google" id="ProtNLM"/>
    </source>
</evidence>
<dbReference type="PANTHER" id="PTHR46238:SF8">
    <property type="entry name" value="ENDONUCLEASE_EXONUCLEASE_PHOSPHATASE DOMAIN-CONTAINING PROTEIN"/>
    <property type="match status" value="1"/>
</dbReference>
<keyword evidence="2" id="KW-0472">Membrane</keyword>
<evidence type="ECO:0000313" key="4">
    <source>
        <dbReference type="Proteomes" id="UP000824120"/>
    </source>
</evidence>
<evidence type="ECO:0000256" key="2">
    <source>
        <dbReference type="SAM" id="Phobius"/>
    </source>
</evidence>
<feature type="transmembrane region" description="Helical" evidence="2">
    <location>
        <begin position="171"/>
        <end position="196"/>
    </location>
</feature>
<gene>
    <name evidence="3" type="ORF">H5410_025769</name>
</gene>
<evidence type="ECO:0000313" key="3">
    <source>
        <dbReference type="EMBL" id="KAG5604277.1"/>
    </source>
</evidence>
<dbReference type="AlphaFoldDB" id="A0A9J5YWT2"/>
<accession>A0A9J5YWT2</accession>
<organism evidence="3 4">
    <name type="scientific">Solanum commersonii</name>
    <name type="common">Commerson's wild potato</name>
    <name type="synonym">Commerson's nightshade</name>
    <dbReference type="NCBI Taxonomy" id="4109"/>
    <lineage>
        <taxon>Eukaryota</taxon>
        <taxon>Viridiplantae</taxon>
        <taxon>Streptophyta</taxon>
        <taxon>Embryophyta</taxon>
        <taxon>Tracheophyta</taxon>
        <taxon>Spermatophyta</taxon>
        <taxon>Magnoliopsida</taxon>
        <taxon>eudicotyledons</taxon>
        <taxon>Gunneridae</taxon>
        <taxon>Pentapetalae</taxon>
        <taxon>asterids</taxon>
        <taxon>lamiids</taxon>
        <taxon>Solanales</taxon>
        <taxon>Solanaceae</taxon>
        <taxon>Solanoideae</taxon>
        <taxon>Solaneae</taxon>
        <taxon>Solanum</taxon>
    </lineage>
</organism>
<name>A0A9J5YWT2_SOLCO</name>
<dbReference type="Proteomes" id="UP000824120">
    <property type="component" value="Chromosome 5"/>
</dbReference>
<comment type="caution">
    <text evidence="3">The sequence shown here is derived from an EMBL/GenBank/DDBJ whole genome shotgun (WGS) entry which is preliminary data.</text>
</comment>
<keyword evidence="2" id="KW-1133">Transmembrane helix</keyword>
<protein>
    <recommendedName>
        <fullName evidence="5">Reverse transcriptase domain-containing protein</fullName>
    </recommendedName>
</protein>
<keyword evidence="2" id="KW-0812">Transmembrane</keyword>
<dbReference type="OrthoDB" id="768353at2759"/>
<dbReference type="EMBL" id="JACXVP010000005">
    <property type="protein sequence ID" value="KAG5604277.1"/>
    <property type="molecule type" value="Genomic_DNA"/>
</dbReference>
<proteinExistence type="predicted"/>
<keyword evidence="4" id="KW-1185">Reference proteome</keyword>
<feature type="region of interest" description="Disordered" evidence="1">
    <location>
        <begin position="128"/>
        <end position="147"/>
    </location>
</feature>
<reference evidence="3 4" key="1">
    <citation type="submission" date="2020-09" db="EMBL/GenBank/DDBJ databases">
        <title>De no assembly of potato wild relative species, Solanum commersonii.</title>
        <authorList>
            <person name="Cho K."/>
        </authorList>
    </citation>
    <scope>NUCLEOTIDE SEQUENCE [LARGE SCALE GENOMIC DNA]</scope>
    <source>
        <strain evidence="3">LZ3.2</strain>
        <tissue evidence="3">Leaf</tissue>
    </source>
</reference>
<feature type="region of interest" description="Disordered" evidence="1">
    <location>
        <begin position="1"/>
        <end position="22"/>
    </location>
</feature>